<feature type="compositionally biased region" description="Acidic residues" evidence="1">
    <location>
        <begin position="1240"/>
        <end position="1250"/>
    </location>
</feature>
<feature type="region of interest" description="Disordered" evidence="1">
    <location>
        <begin position="1"/>
        <end position="99"/>
    </location>
</feature>
<feature type="compositionally biased region" description="Low complexity" evidence="1">
    <location>
        <begin position="258"/>
        <end position="268"/>
    </location>
</feature>
<feature type="compositionally biased region" description="Polar residues" evidence="1">
    <location>
        <begin position="1079"/>
        <end position="1097"/>
    </location>
</feature>
<feature type="region of interest" description="Disordered" evidence="1">
    <location>
        <begin position="597"/>
        <end position="889"/>
    </location>
</feature>
<feature type="compositionally biased region" description="Basic and acidic residues" evidence="1">
    <location>
        <begin position="1208"/>
        <end position="1221"/>
    </location>
</feature>
<feature type="compositionally biased region" description="Polar residues" evidence="1">
    <location>
        <begin position="995"/>
        <end position="1022"/>
    </location>
</feature>
<organism evidence="3 4">
    <name type="scientific">Leucocoprinus leucothites</name>
    <dbReference type="NCBI Taxonomy" id="201217"/>
    <lineage>
        <taxon>Eukaryota</taxon>
        <taxon>Fungi</taxon>
        <taxon>Dikarya</taxon>
        <taxon>Basidiomycota</taxon>
        <taxon>Agaricomycotina</taxon>
        <taxon>Agaricomycetes</taxon>
        <taxon>Agaricomycetidae</taxon>
        <taxon>Agaricales</taxon>
        <taxon>Agaricineae</taxon>
        <taxon>Agaricaceae</taxon>
        <taxon>Leucocoprinus</taxon>
    </lineage>
</organism>
<feature type="compositionally biased region" description="Low complexity" evidence="1">
    <location>
        <begin position="228"/>
        <end position="238"/>
    </location>
</feature>
<feature type="compositionally biased region" description="Basic and acidic residues" evidence="1">
    <location>
        <begin position="401"/>
        <end position="410"/>
    </location>
</feature>
<dbReference type="EMBL" id="JAACJO010000001">
    <property type="protein sequence ID" value="KAF5364311.1"/>
    <property type="molecule type" value="Genomic_DNA"/>
</dbReference>
<feature type="compositionally biased region" description="Acidic residues" evidence="1">
    <location>
        <begin position="1317"/>
        <end position="1341"/>
    </location>
</feature>
<name>A0A8H5LP42_9AGAR</name>
<feature type="compositionally biased region" description="Basic and acidic residues" evidence="1">
    <location>
        <begin position="1301"/>
        <end position="1316"/>
    </location>
</feature>
<feature type="compositionally biased region" description="Basic and acidic residues" evidence="1">
    <location>
        <begin position="637"/>
        <end position="651"/>
    </location>
</feature>
<evidence type="ECO:0000259" key="2">
    <source>
        <dbReference type="Pfam" id="PF09444"/>
    </source>
</evidence>
<accession>A0A8H5LP42</accession>
<feature type="compositionally biased region" description="Basic and acidic residues" evidence="1">
    <location>
        <begin position="337"/>
        <end position="347"/>
    </location>
</feature>
<feature type="region of interest" description="Disordered" evidence="1">
    <location>
        <begin position="1144"/>
        <end position="1187"/>
    </location>
</feature>
<evidence type="ECO:0000256" key="1">
    <source>
        <dbReference type="SAM" id="MobiDB-lite"/>
    </source>
</evidence>
<feature type="compositionally biased region" description="Acidic residues" evidence="1">
    <location>
        <begin position="1168"/>
        <end position="1179"/>
    </location>
</feature>
<feature type="compositionally biased region" description="Low complexity" evidence="1">
    <location>
        <begin position="16"/>
        <end position="27"/>
    </location>
</feature>
<feature type="compositionally biased region" description="Low complexity" evidence="1">
    <location>
        <begin position="1479"/>
        <end position="1497"/>
    </location>
</feature>
<dbReference type="InterPro" id="IPR018564">
    <property type="entry name" value="Repl_chkpnt_MRC1_dom"/>
</dbReference>
<feature type="compositionally biased region" description="Acidic residues" evidence="1">
    <location>
        <begin position="606"/>
        <end position="624"/>
    </location>
</feature>
<comment type="caution">
    <text evidence="3">The sequence shown here is derived from an EMBL/GenBank/DDBJ whole genome shotgun (WGS) entry which is preliminary data.</text>
</comment>
<feature type="compositionally biased region" description="Acidic residues" evidence="1">
    <location>
        <begin position="652"/>
        <end position="679"/>
    </location>
</feature>
<feature type="compositionally biased region" description="Low complexity" evidence="1">
    <location>
        <begin position="165"/>
        <end position="186"/>
    </location>
</feature>
<feature type="compositionally biased region" description="Basic and acidic residues" evidence="1">
    <location>
        <begin position="737"/>
        <end position="776"/>
    </location>
</feature>
<dbReference type="Pfam" id="PF09444">
    <property type="entry name" value="MRC1"/>
    <property type="match status" value="1"/>
</dbReference>
<feature type="compositionally biased region" description="Basic residues" evidence="1">
    <location>
        <begin position="31"/>
        <end position="40"/>
    </location>
</feature>
<sequence length="1521" mass="167430">MGISKDFSIVADSEMASSPRPSASSPAPKLPIRRPARTYGRRREDLDNSFTSEQDSRDSILLTGPPNLSDEVPPSEPSGLLDSDEREGEDEDILPSSLTNLKTGFGWKEKMLEIDGKDDLSEYLAAQDAVERASDQDFPPTTPAVMDADHESPHIDSTTPSSPNALLNGISGGSLSLLTSSSQPPSSRRPPARVSALKATRDRRRTRRTIITSDDDIHDEDKFDDRLSSPQSPSPHLLATPNSHRTSSPPTSYHDHASGNSASSSASKGKGKALKVKSLVAPFSLEMNAHTLESVTRPRSNLSQGEKKRQKLKPPTKKERREIARERARLAAGQEVSIDKPVTEERSIRTLLNFVQTHTLKGPQRNEGATPQQPSSPIHDFSSSQPPTTRKPVISSSRKSPTPERSKAANEKQQAVGDSDSDGLPEIGTFLKTIPGKPADEGPGKERALHEYKLRVLQAQTQPQAADDSPESDLEVIPPTKLEQQRKSAEKKKMSHGQRMFLTNAHPKTKPLGSKLRSVPKKDLDAIQAVISKNGISDPMMFQAITRLLAERESLGIVKQKEELWKQLGGIVKEQKAGGSTDGDILNQIQKGLDAWTKQGEAGGLADEDFDNNSHGEEEEDPDWSPDTRGSLSPTSKRKEDEYIDYEKMEIGEMDDGDLENQEVGEADSDGDQSDDENDQVPAIKVKSKRCPRVRVVESDHSDAEEYIDENVSAPKPRDNHYVVSSSDDRTEDENDKENNTRLMFDRGEDKENKAVARHEPLSRRLVFDDMERDRSPSPSHGRPHNFEREDQDSSQNTASPSEKRQPFGVISDASPLSIQRQSSTLTQAFAEQLKHSSPTRVPIEDNEEGDVFGSTPSAPAGSLDFAPVFGSGNAGKDKKPAPLGFSQFSQDGSGSMTLGIPALLQPGFSDLFDSSTQKDGNAGVQTQGPRRQESLGLTQDLVLQPALQVDDKLLRRANAIFEKEQEYVVEAAGKKTIKQPQYYVNEVGLLTQTKPSTSRLGTRSPSLFLSPTQTRTQQTPADGSLVFTQPRTQQSQRRSSDATQRAPLSTISLSDPALNSPESSPRRRRIYRRGATPASPTHESSIGSPAPSNTLIASPPSHHRLDAFELLRKGVTHVKAKEKLKAQSKESDLEKALRKEYLNDEAEESDEEKLAGFGFGVTKGGDDEAEGTPGEDLDAPLAELMDDQKMDEGVVAADRVWEKHQELMDADDKKIEELHQRAVQGDLRRKRKKNGLGMDDSDDEDEEEDGKLQRMRKRMRPKTERGDIQALASSEDTAAFAKTYQSALVDDDVIETRPLDFEHDFKTGQELKDEDVVMDDNQEDEQENAEDGSDAEDEDKEMDKNNYVTWNEIREKARKMNEQPEEVDVRNYNDSSWIDEQLDASDGDGDDSLRVSLVKNSRKKASVPTTSTSTTKPEWDSVMLGGLRRRKESEKDVARSLKWAKQESRNTHGSTGRKVGGIAVTGHGNKTKSGGGSLRSMGSSASIVSSVSTSSSNLDGKKPLKAEGSVLAKLGRRDFQ</sequence>
<feature type="domain" description="DNA replication checkpoint mediator MRC1" evidence="2">
    <location>
        <begin position="1139"/>
        <end position="1284"/>
    </location>
</feature>
<evidence type="ECO:0000313" key="4">
    <source>
        <dbReference type="Proteomes" id="UP000559027"/>
    </source>
</evidence>
<evidence type="ECO:0000313" key="3">
    <source>
        <dbReference type="EMBL" id="KAF5364311.1"/>
    </source>
</evidence>
<feature type="compositionally biased region" description="Polar residues" evidence="1">
    <location>
        <begin position="367"/>
        <end position="400"/>
    </location>
</feature>
<feature type="compositionally biased region" description="Polar residues" evidence="1">
    <location>
        <begin position="815"/>
        <end position="840"/>
    </location>
</feature>
<dbReference type="Proteomes" id="UP000559027">
    <property type="component" value="Unassembled WGS sequence"/>
</dbReference>
<feature type="compositionally biased region" description="Basic and acidic residues" evidence="1">
    <location>
        <begin position="695"/>
        <end position="704"/>
    </location>
</feature>
<proteinExistence type="predicted"/>
<dbReference type="OrthoDB" id="3361281at2759"/>
<feature type="region of interest" description="Disordered" evidence="1">
    <location>
        <begin position="1208"/>
        <end position="1277"/>
    </location>
</feature>
<feature type="compositionally biased region" description="Basic and acidic residues" evidence="1">
    <location>
        <begin position="316"/>
        <end position="329"/>
    </location>
</feature>
<feature type="compositionally biased region" description="Polar residues" evidence="1">
    <location>
        <begin position="291"/>
        <end position="304"/>
    </location>
</feature>
<feature type="compositionally biased region" description="Acidic residues" evidence="1">
    <location>
        <begin position="82"/>
        <end position="93"/>
    </location>
</feature>
<feature type="compositionally biased region" description="Polar residues" evidence="1">
    <location>
        <begin position="155"/>
        <end position="164"/>
    </location>
</feature>
<feature type="region of interest" description="Disordered" evidence="1">
    <location>
        <begin position="1301"/>
        <end position="1376"/>
    </location>
</feature>
<feature type="compositionally biased region" description="Low complexity" evidence="1">
    <location>
        <begin position="1029"/>
        <end position="1046"/>
    </location>
</feature>
<protein>
    <recommendedName>
        <fullName evidence="2">DNA replication checkpoint mediator MRC1 domain-containing protein</fullName>
    </recommendedName>
</protein>
<feature type="compositionally biased region" description="Basic and acidic residues" evidence="1">
    <location>
        <begin position="1353"/>
        <end position="1372"/>
    </location>
</feature>
<feature type="region of interest" description="Disordered" evidence="1">
    <location>
        <begin position="912"/>
        <end position="933"/>
    </location>
</feature>
<feature type="region of interest" description="Disordered" evidence="1">
    <location>
        <begin position="1400"/>
        <end position="1521"/>
    </location>
</feature>
<feature type="compositionally biased region" description="Basic and acidic residues" evidence="1">
    <location>
        <begin position="1432"/>
        <end position="1451"/>
    </location>
</feature>
<reference evidence="3 4" key="1">
    <citation type="journal article" date="2020" name="ISME J.">
        <title>Uncovering the hidden diversity of litter-decomposition mechanisms in mushroom-forming fungi.</title>
        <authorList>
            <person name="Floudas D."/>
            <person name="Bentzer J."/>
            <person name="Ahren D."/>
            <person name="Johansson T."/>
            <person name="Persson P."/>
            <person name="Tunlid A."/>
        </authorList>
    </citation>
    <scope>NUCLEOTIDE SEQUENCE [LARGE SCALE GENOMIC DNA]</scope>
    <source>
        <strain evidence="3 4">CBS 146.42</strain>
    </source>
</reference>
<feature type="compositionally biased region" description="Basic and acidic residues" evidence="1">
    <location>
        <begin position="438"/>
        <end position="448"/>
    </location>
</feature>
<feature type="compositionally biased region" description="Basic and acidic residues" evidence="1">
    <location>
        <begin position="483"/>
        <end position="492"/>
    </location>
</feature>
<feature type="compositionally biased region" description="Polar residues" evidence="1">
    <location>
        <begin position="240"/>
        <end position="251"/>
    </location>
</feature>
<keyword evidence="4" id="KW-1185">Reference proteome</keyword>
<feature type="region of interest" description="Disordered" evidence="1">
    <location>
        <begin position="995"/>
        <end position="1101"/>
    </location>
</feature>
<feature type="region of interest" description="Disordered" evidence="1">
    <location>
        <begin position="460"/>
        <end position="517"/>
    </location>
</feature>
<gene>
    <name evidence="3" type="ORF">D9756_000776</name>
</gene>
<feature type="region of interest" description="Disordered" evidence="1">
    <location>
        <begin position="128"/>
        <end position="272"/>
    </location>
</feature>
<feature type="region of interest" description="Disordered" evidence="1">
    <location>
        <begin position="359"/>
        <end position="448"/>
    </location>
</feature>
<feature type="region of interest" description="Disordered" evidence="1">
    <location>
        <begin position="291"/>
        <end position="347"/>
    </location>
</feature>
<feature type="compositionally biased region" description="Polar residues" evidence="1">
    <location>
        <begin position="913"/>
        <end position="930"/>
    </location>
</feature>